<evidence type="ECO:0000256" key="3">
    <source>
        <dbReference type="PROSITE-ProRule" id="PRU00221"/>
    </source>
</evidence>
<dbReference type="PROSITE" id="PS00678">
    <property type="entry name" value="WD_REPEATS_1"/>
    <property type="match status" value="12"/>
</dbReference>
<feature type="repeat" description="WD" evidence="3">
    <location>
        <begin position="768"/>
        <end position="801"/>
    </location>
</feature>
<evidence type="ECO:0000313" key="5">
    <source>
        <dbReference type="EMBL" id="MBB4915289.1"/>
    </source>
</evidence>
<feature type="repeat" description="WD" evidence="3">
    <location>
        <begin position="1075"/>
        <end position="1109"/>
    </location>
</feature>
<organism evidence="5 6">
    <name type="scientific">Streptosporangium saharense</name>
    <dbReference type="NCBI Taxonomy" id="1706840"/>
    <lineage>
        <taxon>Bacteria</taxon>
        <taxon>Bacillati</taxon>
        <taxon>Actinomycetota</taxon>
        <taxon>Actinomycetes</taxon>
        <taxon>Streptosporangiales</taxon>
        <taxon>Streptosporangiaceae</taxon>
        <taxon>Streptosporangium</taxon>
    </lineage>
</organism>
<dbReference type="InterPro" id="IPR015943">
    <property type="entry name" value="WD40/YVTN_repeat-like_dom_sf"/>
</dbReference>
<dbReference type="InterPro" id="IPR049052">
    <property type="entry name" value="nSTAND1"/>
</dbReference>
<dbReference type="PRINTS" id="PR00320">
    <property type="entry name" value="GPROTEINBRPT"/>
</dbReference>
<dbReference type="Gene3D" id="2.130.10.10">
    <property type="entry name" value="YVTN repeat-like/Quinoprotein amine dehydrogenase"/>
    <property type="match status" value="6"/>
</dbReference>
<dbReference type="InterPro" id="IPR036322">
    <property type="entry name" value="WD40_repeat_dom_sf"/>
</dbReference>
<feature type="repeat" description="WD" evidence="3">
    <location>
        <begin position="1120"/>
        <end position="1154"/>
    </location>
</feature>
<keyword evidence="2" id="KW-0677">Repeat</keyword>
<proteinExistence type="predicted"/>
<dbReference type="InterPro" id="IPR020472">
    <property type="entry name" value="WD40_PAC1"/>
</dbReference>
<feature type="repeat" description="WD" evidence="3">
    <location>
        <begin position="813"/>
        <end position="854"/>
    </location>
</feature>
<dbReference type="Pfam" id="PF00400">
    <property type="entry name" value="WD40"/>
    <property type="match status" value="14"/>
</dbReference>
<accession>A0A7W7QKY1</accession>
<dbReference type="InterPro" id="IPR027417">
    <property type="entry name" value="P-loop_NTPase"/>
</dbReference>
<feature type="domain" description="HTH cro/C1-type" evidence="4">
    <location>
        <begin position="24"/>
        <end position="80"/>
    </location>
</feature>
<evidence type="ECO:0000313" key="6">
    <source>
        <dbReference type="Proteomes" id="UP000552644"/>
    </source>
</evidence>
<dbReference type="InterPro" id="IPR019775">
    <property type="entry name" value="WD40_repeat_CS"/>
</dbReference>
<keyword evidence="1 3" id="KW-0853">WD repeat</keyword>
<dbReference type="PROSITE" id="PS50082">
    <property type="entry name" value="WD_REPEATS_2"/>
    <property type="match status" value="14"/>
</dbReference>
<feature type="repeat" description="WD" evidence="3">
    <location>
        <begin position="633"/>
        <end position="674"/>
    </location>
</feature>
<feature type="repeat" description="WD" evidence="3">
    <location>
        <begin position="723"/>
        <end position="756"/>
    </location>
</feature>
<dbReference type="SMART" id="SM00320">
    <property type="entry name" value="WD40"/>
    <property type="match status" value="14"/>
</dbReference>
<dbReference type="RefSeq" id="WP_221460661.1">
    <property type="nucleotide sequence ID" value="NZ_JACHJP010000002.1"/>
</dbReference>
<dbReference type="SMART" id="SM00530">
    <property type="entry name" value="HTH_XRE"/>
    <property type="match status" value="1"/>
</dbReference>
<feature type="repeat" description="WD" evidence="3">
    <location>
        <begin position="678"/>
        <end position="711"/>
    </location>
</feature>
<dbReference type="CDD" id="cd00200">
    <property type="entry name" value="WD40"/>
    <property type="match status" value="2"/>
</dbReference>
<dbReference type="PANTHER" id="PTHR19879:SF9">
    <property type="entry name" value="TRANSCRIPTION INITIATION FACTOR TFIID SUBUNIT 5"/>
    <property type="match status" value="1"/>
</dbReference>
<comment type="caution">
    <text evidence="5">The sequence shown here is derived from an EMBL/GenBank/DDBJ whole genome shotgun (WGS) entry which is preliminary data.</text>
</comment>
<dbReference type="Gene3D" id="3.40.50.300">
    <property type="entry name" value="P-loop containing nucleotide triphosphate hydrolases"/>
    <property type="match status" value="1"/>
</dbReference>
<reference evidence="5 6" key="1">
    <citation type="submission" date="2020-08" db="EMBL/GenBank/DDBJ databases">
        <title>Genomic Encyclopedia of Type Strains, Phase III (KMG-III): the genomes of soil and plant-associated and newly described type strains.</title>
        <authorList>
            <person name="Whitman W."/>
        </authorList>
    </citation>
    <scope>NUCLEOTIDE SEQUENCE [LARGE SCALE GENOMIC DNA]</scope>
    <source>
        <strain evidence="5 6">CECT 8840</strain>
    </source>
</reference>
<gene>
    <name evidence="5" type="ORF">FHS44_002374</name>
</gene>
<dbReference type="Proteomes" id="UP000552644">
    <property type="component" value="Unassembled WGS sequence"/>
</dbReference>
<feature type="repeat" description="WD" evidence="3">
    <location>
        <begin position="1210"/>
        <end position="1251"/>
    </location>
</feature>
<dbReference type="AlphaFoldDB" id="A0A7W7QKY1"/>
<keyword evidence="6" id="KW-1185">Reference proteome</keyword>
<dbReference type="InterPro" id="IPR001387">
    <property type="entry name" value="Cro/C1-type_HTH"/>
</dbReference>
<feature type="repeat" description="WD" evidence="3">
    <location>
        <begin position="858"/>
        <end position="891"/>
    </location>
</feature>
<dbReference type="PROSITE" id="PS50294">
    <property type="entry name" value="WD_REPEATS_REGION"/>
    <property type="match status" value="14"/>
</dbReference>
<evidence type="ECO:0000259" key="4">
    <source>
        <dbReference type="SMART" id="SM00530"/>
    </source>
</evidence>
<evidence type="ECO:0000256" key="1">
    <source>
        <dbReference type="ARBA" id="ARBA00022574"/>
    </source>
</evidence>
<sequence>MGALPRGERPLDEGDSALLRFAAELRELRERAGGPPYRLLARRAHYSVATLSGAAAGRKLPSLAVTLAYVDACGGDGAWWERHWHEVAAELAGPGPQEAGEHDAAGQEPPYVGLAAFRSEDADRFFGRERLVEELLTRLARRRLVALFGTSGAGKSSLLRAGLLPRRRAEGEEGPVVLFTPGPHPLEECAIQLARLTGGTPGRLHDELAADPRNLHRIVRQALADEPERTDLLLVVDQFEEVFTLCDDETERGRFVAALVTAAEADNSRCRIVLGVRADFYAHCTRHPDLVEALADAQVAVGPMTTDELRRAVVQPAVRAGCTVETALLATVVAQVNGQAGTLPSLSHALLETWRRRRGNALTLAGFQAAGGLYGALAQTAESLYATLGPRRQRLVKSLFLRLTALGEGTEDTKRPVFRRELDSDDPDTPFVLERLAAARLITLDRETVEISHEALLGAWPRLRGWLAEDREGLRVHRRLTEATDTWESLGHDPGALYRGVRLAQAQSWAEAGDAVLTARECAFLDASLTARAAERDAGRRHTRRLRQLVAALTVLLVLAVTAVVYAANANGTATRQRNIAVSQKAAGEAAALRATNPALAAQLGLAAYRLVPTEQARGTLLSAFAAPYATRLTGHTDNVNAVVFSPDGHTLASASRDRTVRLWDLTEPHRPEALAVLTGHTGNVNAVAFSPDGHTLASAGWDRTVRLWDVGDPRRPAPPVTLAGHTDDVNAVAFSPDGRVLASAGTDRTVRLWDVADPARPRPLATITGHDDAVVSVAFDPRGHTLASAGWDRTVRLWDLTRPDAPVETATLTGHTAPVVWVAFGPDGHSLASGSQDRTVRLWDTGDPREVRERRVLRGHTDVVRSVAFGPGGRDLASASLDRTVRLWDVADPGAGEPVVLSGQVGAVVSVAFAPGGRSLASASDDHTVWVWDLPGPVLAAHRDAVCSVAFSPDRRALASGGWDRTAWLWDVADPFRPRALSELTAHRGSVCGLAFAPGGRVLATAGYDRAVRLWEVTDLLHPRALATLTDFADNVNAVAFSPDGRLLATAGLDRAVRLWDVSLPELPRRVASLTGHTDGVNAVAFSPDGHTLATGSWDRTVRLWDVSRPERPGPVASLAGHTDGVNAVAFSPDGTTLASSGFDRTARLWDVSRPGGARPLSTLTPHTDTVYAVAFGPGGRTLATAGADHTVRLWDTADPRLPVELATLNGHTEGVHALAFSPDGHTLATAGRDHTVRMWEIAPERAAALVCAVAHPRITRAEWGRHFPDMPYEPPCA</sequence>
<evidence type="ECO:0000256" key="2">
    <source>
        <dbReference type="ARBA" id="ARBA00022737"/>
    </source>
</evidence>
<dbReference type="EMBL" id="JACHJP010000002">
    <property type="protein sequence ID" value="MBB4915289.1"/>
    <property type="molecule type" value="Genomic_DNA"/>
</dbReference>
<dbReference type="InterPro" id="IPR001680">
    <property type="entry name" value="WD40_rpt"/>
</dbReference>
<feature type="repeat" description="WD" evidence="3">
    <location>
        <begin position="1030"/>
        <end position="1064"/>
    </location>
</feature>
<feature type="repeat" description="WD" evidence="3">
    <location>
        <begin position="940"/>
        <end position="973"/>
    </location>
</feature>
<protein>
    <submittedName>
        <fullName evidence="5">WD40 repeat protein</fullName>
    </submittedName>
</protein>
<feature type="repeat" description="WD" evidence="3">
    <location>
        <begin position="1165"/>
        <end position="1197"/>
    </location>
</feature>
<dbReference type="Pfam" id="PF20703">
    <property type="entry name" value="nSTAND1"/>
    <property type="match status" value="1"/>
</dbReference>
<feature type="repeat" description="WD" evidence="3">
    <location>
        <begin position="985"/>
        <end position="1018"/>
    </location>
</feature>
<dbReference type="SUPFAM" id="SSF50978">
    <property type="entry name" value="WD40 repeat-like"/>
    <property type="match status" value="2"/>
</dbReference>
<name>A0A7W7QKY1_9ACTN</name>
<feature type="repeat" description="WD" evidence="3">
    <location>
        <begin position="902"/>
        <end position="935"/>
    </location>
</feature>
<dbReference type="SUPFAM" id="SSF52540">
    <property type="entry name" value="P-loop containing nucleoside triphosphate hydrolases"/>
    <property type="match status" value="1"/>
</dbReference>
<dbReference type="PANTHER" id="PTHR19879">
    <property type="entry name" value="TRANSCRIPTION INITIATION FACTOR TFIID"/>
    <property type="match status" value="1"/>
</dbReference>